<keyword evidence="7" id="KW-1185">Reference proteome</keyword>
<name>A0A5C3DPK4_9BASI</name>
<evidence type="ECO:0000313" key="6">
    <source>
        <dbReference type="EMBL" id="SPO20203.1"/>
    </source>
</evidence>
<dbReference type="GO" id="GO:0005525">
    <property type="term" value="F:GTP binding"/>
    <property type="evidence" value="ECO:0007669"/>
    <property type="project" value="UniProtKB-KW"/>
</dbReference>
<keyword evidence="4" id="KW-0342">GTP-binding</keyword>
<feature type="region of interest" description="Disordered" evidence="5">
    <location>
        <begin position="214"/>
        <end position="244"/>
    </location>
</feature>
<evidence type="ECO:0000256" key="1">
    <source>
        <dbReference type="ARBA" id="ARBA00005290"/>
    </source>
</evidence>
<accession>A0A5C3DPK4</accession>
<gene>
    <name evidence="6" type="ORF">UTRI_00595_B</name>
</gene>
<dbReference type="AlphaFoldDB" id="A0A5C3DPK4"/>
<sequence>MPFAQLVIGPPGSGKTTYCYGQYQFLSLLSRPCSVINLDPANDRLPYPCAVDINKLISVRDVMAELSLGPNAAMLYCIEYLEKNVDWLIHELKRVMDEQREGKTGQIAGHGDQESPVGPVSAGFEYLIFDLPGQVELSTNHPALKRILETLDKQLGLRFVAVHLTDATHITDASRYVSILILALRAMLTLELPHVNVLSKVDLLGQSHISRSKRSLDRYGPDSDDDEMGTDSNKHSDEELDSAEPGLIGRAGMGLESELAFNLDFYTQVQDLSYLRDLLSRPSGPGSSRRNEKYGKLNEAICELVEDFGLVSFETLAVEDRRSMFRLLQVLDKAVGYIYVSPTTNALDFGEEEDEGAYEPGRASATAGAALRAQTRASMQAHSMGADPHSLFSVADRGDPLGWGDALEVQERYIDHRELYEEAEMEERKKRHEKEWEDKVWSEVRKVAKEEQEKKTKQTQPSDTT</sequence>
<dbReference type="CDD" id="cd17871">
    <property type="entry name" value="GPN2"/>
    <property type="match status" value="1"/>
</dbReference>
<feature type="compositionally biased region" description="Basic and acidic residues" evidence="5">
    <location>
        <begin position="446"/>
        <end position="456"/>
    </location>
</feature>
<dbReference type="PANTHER" id="PTHR21231:SF3">
    <property type="entry name" value="GPN-LOOP GTPASE 2"/>
    <property type="match status" value="1"/>
</dbReference>
<evidence type="ECO:0000256" key="4">
    <source>
        <dbReference type="ARBA" id="ARBA00023134"/>
    </source>
</evidence>
<dbReference type="Gene3D" id="3.40.50.300">
    <property type="entry name" value="P-loop containing nucleotide triphosphate hydrolases"/>
    <property type="match status" value="1"/>
</dbReference>
<feature type="region of interest" description="Disordered" evidence="5">
    <location>
        <begin position="446"/>
        <end position="465"/>
    </location>
</feature>
<evidence type="ECO:0000256" key="3">
    <source>
        <dbReference type="ARBA" id="ARBA00022801"/>
    </source>
</evidence>
<reference evidence="6 7" key="1">
    <citation type="submission" date="2018-03" db="EMBL/GenBank/DDBJ databases">
        <authorList>
            <person name="Guldener U."/>
        </authorList>
    </citation>
    <scope>NUCLEOTIDE SEQUENCE [LARGE SCALE GENOMIC DNA]</scope>
    <source>
        <strain evidence="6 7">NBRC100155</strain>
    </source>
</reference>
<dbReference type="SUPFAM" id="SSF52540">
    <property type="entry name" value="P-loop containing nucleoside triphosphate hydrolases"/>
    <property type="match status" value="1"/>
</dbReference>
<dbReference type="Pfam" id="PF03029">
    <property type="entry name" value="ATP_bind_1"/>
    <property type="match status" value="2"/>
</dbReference>
<dbReference type="InterPro" id="IPR030231">
    <property type="entry name" value="Gpn2"/>
</dbReference>
<dbReference type="GO" id="GO:0005737">
    <property type="term" value="C:cytoplasm"/>
    <property type="evidence" value="ECO:0007669"/>
    <property type="project" value="TreeGrafter"/>
</dbReference>
<dbReference type="Proteomes" id="UP000324022">
    <property type="component" value="Unassembled WGS sequence"/>
</dbReference>
<evidence type="ECO:0000313" key="7">
    <source>
        <dbReference type="Proteomes" id="UP000324022"/>
    </source>
</evidence>
<keyword evidence="2" id="KW-0547">Nucleotide-binding</keyword>
<evidence type="ECO:0000256" key="5">
    <source>
        <dbReference type="SAM" id="MobiDB-lite"/>
    </source>
</evidence>
<dbReference type="GO" id="GO:0003924">
    <property type="term" value="F:GTPase activity"/>
    <property type="evidence" value="ECO:0007669"/>
    <property type="project" value="TreeGrafter"/>
</dbReference>
<dbReference type="InterPro" id="IPR004130">
    <property type="entry name" value="Gpn"/>
</dbReference>
<proteinExistence type="inferred from homology"/>
<comment type="similarity">
    <text evidence="1">Belongs to the GPN-loop GTPase family.</text>
</comment>
<protein>
    <submittedName>
        <fullName evidence="6">Related to GPN-loop GTPase 2 homolog</fullName>
    </submittedName>
</protein>
<dbReference type="PANTHER" id="PTHR21231">
    <property type="entry name" value="XPA-BINDING PROTEIN 1-RELATED"/>
    <property type="match status" value="1"/>
</dbReference>
<dbReference type="OrthoDB" id="5839at2759"/>
<keyword evidence="3" id="KW-0378">Hydrolase</keyword>
<dbReference type="EMBL" id="OOIN01000001">
    <property type="protein sequence ID" value="SPO20203.1"/>
    <property type="molecule type" value="Genomic_DNA"/>
</dbReference>
<evidence type="ECO:0000256" key="2">
    <source>
        <dbReference type="ARBA" id="ARBA00022741"/>
    </source>
</evidence>
<organism evidence="6 7">
    <name type="scientific">Ustilago trichophora</name>
    <dbReference type="NCBI Taxonomy" id="86804"/>
    <lineage>
        <taxon>Eukaryota</taxon>
        <taxon>Fungi</taxon>
        <taxon>Dikarya</taxon>
        <taxon>Basidiomycota</taxon>
        <taxon>Ustilaginomycotina</taxon>
        <taxon>Ustilaginomycetes</taxon>
        <taxon>Ustilaginales</taxon>
        <taxon>Ustilaginaceae</taxon>
        <taxon>Ustilago</taxon>
    </lineage>
</organism>
<dbReference type="InterPro" id="IPR027417">
    <property type="entry name" value="P-loop_NTPase"/>
</dbReference>